<dbReference type="PANTHER" id="PTHR16779">
    <property type="entry name" value="BETA-1,4-MANNOSYLTRANSFERASE EGH"/>
    <property type="match status" value="1"/>
</dbReference>
<reference evidence="7 8" key="1">
    <citation type="journal article" date="2018" name="Gigascience">
        <title>Genomes of trombidid mites reveal novel predicted allergens and laterally-transferred genes associated with secondary metabolism.</title>
        <authorList>
            <person name="Dong X."/>
            <person name="Chaisiri K."/>
            <person name="Xia D."/>
            <person name="Armstrong S.D."/>
            <person name="Fang Y."/>
            <person name="Donnelly M.J."/>
            <person name="Kadowaki T."/>
            <person name="McGarry J.W."/>
            <person name="Darby A.C."/>
            <person name="Makepeace B.L."/>
        </authorList>
    </citation>
    <scope>NUCLEOTIDE SEQUENCE [LARGE SCALE GENOMIC DNA]</scope>
    <source>
        <strain evidence="7">UoL-UT</strain>
    </source>
</reference>
<keyword evidence="2 7" id="KW-0328">Glycosyltransferase</keyword>
<dbReference type="GO" id="GO:0019187">
    <property type="term" value="F:beta-1,4-mannosyltransferase activity"/>
    <property type="evidence" value="ECO:0007669"/>
    <property type="project" value="InterPro"/>
</dbReference>
<dbReference type="InterPro" id="IPR029044">
    <property type="entry name" value="Nucleotide-diphossugar_trans"/>
</dbReference>
<keyword evidence="3 7" id="KW-0808">Transferase</keyword>
<dbReference type="Pfam" id="PF13632">
    <property type="entry name" value="Glyco_trans_2_3"/>
    <property type="match status" value="1"/>
</dbReference>
<dbReference type="OrthoDB" id="3971593at2759"/>
<dbReference type="FunFam" id="3.90.550.10:FF:000175">
    <property type="entry name" value="Beta-1,4-mannosyltransferase bre-3"/>
    <property type="match status" value="1"/>
</dbReference>
<keyword evidence="8" id="KW-1185">Reference proteome</keyword>
<dbReference type="SUPFAM" id="SSF53448">
    <property type="entry name" value="Nucleotide-diphospho-sugar transferases"/>
    <property type="match status" value="1"/>
</dbReference>
<feature type="transmembrane region" description="Helical" evidence="4">
    <location>
        <begin position="57"/>
        <end position="80"/>
    </location>
</feature>
<sequence>MRRIIKLNSSTKHALHCCLLFTLILVSIVQLVATNEKDQFDFDPFNSYGTIPTYILYFMRVLALLSLPQVICNFCGLTFFNAFPEKVTLKSSPLLSPFVCVRVVTRGDFPDLVKKNVTRNMNTLIDVGLENFIVEIVTDKSLDISKHPRIRELVVPKDYKTKTGALFKARALQYALEDEVNILGDNDWIVHLDEETILTDNCVRGIINFVMHGKHEFGQGLVTYANEEIVNWLTTLADSFRVTDDMGKLRFQFYIFHRPLFGWKGSYVVSKASAERNVTFDHGLDGSIAEDCYFSMIAYSKGYTFEFIEGEMWEKSPFTIRDFIQQRKRWMQGIYLVVHSPKIPIINKLFLAVSLYSWITVPLSTSNFFLTYLCPLPKDSFVMFNCLVAFVGAVNIYMYIFGVLKSFTLVRIGPIKFLLCVAGALLMIPVNLVFENIAIIWGIVSNKHKFYVVQKQISSSPSQVV</sequence>
<dbReference type="VEuPathDB" id="VectorBase:LDEU004051"/>
<dbReference type="AlphaFoldDB" id="A0A443SKD0"/>
<evidence type="ECO:0000256" key="3">
    <source>
        <dbReference type="ARBA" id="ARBA00022679"/>
    </source>
</evidence>
<accession>A0A443SKD0</accession>
<feature type="transmembrane region" description="Helical" evidence="4">
    <location>
        <begin position="382"/>
        <end position="404"/>
    </location>
</feature>
<evidence type="ECO:0000256" key="1">
    <source>
        <dbReference type="ARBA" id="ARBA00006739"/>
    </source>
</evidence>
<keyword evidence="4" id="KW-0472">Membrane</keyword>
<feature type="transmembrane region" description="Helical" evidence="4">
    <location>
        <begin position="416"/>
        <end position="444"/>
    </location>
</feature>
<feature type="chain" id="PRO_5019461258" evidence="5">
    <location>
        <begin position="35"/>
        <end position="465"/>
    </location>
</feature>
<evidence type="ECO:0000256" key="4">
    <source>
        <dbReference type="SAM" id="Phobius"/>
    </source>
</evidence>
<proteinExistence type="inferred from homology"/>
<evidence type="ECO:0000259" key="6">
    <source>
        <dbReference type="Pfam" id="PF13632"/>
    </source>
</evidence>
<dbReference type="InterPro" id="IPR001173">
    <property type="entry name" value="Glyco_trans_2-like"/>
</dbReference>
<comment type="caution">
    <text evidence="7">The sequence shown here is derived from an EMBL/GenBank/DDBJ whole genome shotgun (WGS) entry which is preliminary data.</text>
</comment>
<dbReference type="EMBL" id="NCKV01001639">
    <property type="protein sequence ID" value="RWS27991.1"/>
    <property type="molecule type" value="Genomic_DNA"/>
</dbReference>
<organism evidence="7 8">
    <name type="scientific">Leptotrombidium deliense</name>
    <dbReference type="NCBI Taxonomy" id="299467"/>
    <lineage>
        <taxon>Eukaryota</taxon>
        <taxon>Metazoa</taxon>
        <taxon>Ecdysozoa</taxon>
        <taxon>Arthropoda</taxon>
        <taxon>Chelicerata</taxon>
        <taxon>Arachnida</taxon>
        <taxon>Acari</taxon>
        <taxon>Acariformes</taxon>
        <taxon>Trombidiformes</taxon>
        <taxon>Prostigmata</taxon>
        <taxon>Anystina</taxon>
        <taxon>Parasitengona</taxon>
        <taxon>Trombiculoidea</taxon>
        <taxon>Trombiculidae</taxon>
        <taxon>Leptotrombidium</taxon>
    </lineage>
</organism>
<feature type="signal peptide" evidence="5">
    <location>
        <begin position="1"/>
        <end position="34"/>
    </location>
</feature>
<gene>
    <name evidence="7" type="ORF">B4U80_02566</name>
</gene>
<evidence type="ECO:0000313" key="7">
    <source>
        <dbReference type="EMBL" id="RWS27991.1"/>
    </source>
</evidence>
<evidence type="ECO:0000256" key="5">
    <source>
        <dbReference type="SAM" id="SignalP"/>
    </source>
</evidence>
<evidence type="ECO:0000256" key="2">
    <source>
        <dbReference type="ARBA" id="ARBA00022676"/>
    </source>
</evidence>
<dbReference type="STRING" id="299467.A0A443SKD0"/>
<keyword evidence="4" id="KW-1133">Transmembrane helix</keyword>
<evidence type="ECO:0000313" key="8">
    <source>
        <dbReference type="Proteomes" id="UP000288716"/>
    </source>
</evidence>
<keyword evidence="5" id="KW-0732">Signal</keyword>
<dbReference type="Proteomes" id="UP000288716">
    <property type="component" value="Unassembled WGS sequence"/>
</dbReference>
<dbReference type="InterPro" id="IPR027389">
    <property type="entry name" value="B_mannosylTrfase_Bre-3/Egh"/>
</dbReference>
<feature type="transmembrane region" description="Helical" evidence="4">
    <location>
        <begin position="349"/>
        <end position="370"/>
    </location>
</feature>
<comment type="similarity">
    <text evidence="1">Belongs to the glycosyltransferase 2 family.</text>
</comment>
<dbReference type="Gene3D" id="3.90.550.10">
    <property type="entry name" value="Spore Coat Polysaccharide Biosynthesis Protein SpsA, Chain A"/>
    <property type="match status" value="1"/>
</dbReference>
<dbReference type="PANTHER" id="PTHR16779:SF1">
    <property type="entry name" value="BETA-1,4-MANNOSYLTRANSFERASE EGH"/>
    <property type="match status" value="1"/>
</dbReference>
<dbReference type="GO" id="GO:0005737">
    <property type="term" value="C:cytoplasm"/>
    <property type="evidence" value="ECO:0007669"/>
    <property type="project" value="TreeGrafter"/>
</dbReference>
<keyword evidence="4" id="KW-0812">Transmembrane</keyword>
<feature type="domain" description="Glycosyltransferase 2-like" evidence="6">
    <location>
        <begin position="188"/>
        <end position="399"/>
    </location>
</feature>
<name>A0A443SKD0_9ACAR</name>
<protein>
    <submittedName>
        <fullName evidence="7">Beta-1:4-mannosyltransferase egh-like protein</fullName>
    </submittedName>
</protein>